<dbReference type="InterPro" id="IPR036259">
    <property type="entry name" value="MFS_trans_sf"/>
</dbReference>
<protein>
    <submittedName>
        <fullName evidence="3">MFS transporter</fullName>
    </submittedName>
</protein>
<dbReference type="SUPFAM" id="SSF103473">
    <property type="entry name" value="MFS general substrate transporter"/>
    <property type="match status" value="1"/>
</dbReference>
<feature type="transmembrane region" description="Helical" evidence="1">
    <location>
        <begin position="76"/>
        <end position="94"/>
    </location>
</feature>
<name>A0AAN0KGB7_9ACTN</name>
<keyword evidence="1" id="KW-1133">Transmembrane helix</keyword>
<dbReference type="PROSITE" id="PS51257">
    <property type="entry name" value="PROKAR_LIPOPROTEIN"/>
    <property type="match status" value="1"/>
</dbReference>
<evidence type="ECO:0000256" key="2">
    <source>
        <dbReference type="SAM" id="SignalP"/>
    </source>
</evidence>
<keyword evidence="1" id="KW-0472">Membrane</keyword>
<dbReference type="Pfam" id="PF07690">
    <property type="entry name" value="MFS_1"/>
    <property type="match status" value="1"/>
</dbReference>
<feature type="transmembrane region" description="Helical" evidence="1">
    <location>
        <begin position="350"/>
        <end position="372"/>
    </location>
</feature>
<organism evidence="3 4">
    <name type="scientific">Brooklawnia propionicigenes</name>
    <dbReference type="NCBI Taxonomy" id="3041175"/>
    <lineage>
        <taxon>Bacteria</taxon>
        <taxon>Bacillati</taxon>
        <taxon>Actinomycetota</taxon>
        <taxon>Actinomycetes</taxon>
        <taxon>Propionibacteriales</taxon>
        <taxon>Propionibacteriaceae</taxon>
        <taxon>Brooklawnia</taxon>
    </lineage>
</organism>
<evidence type="ECO:0000313" key="3">
    <source>
        <dbReference type="EMBL" id="BEH02498.1"/>
    </source>
</evidence>
<accession>A0AAN0KGB7</accession>
<feature type="transmembrane region" description="Helical" evidence="1">
    <location>
        <begin position="224"/>
        <end position="246"/>
    </location>
</feature>
<feature type="transmembrane region" description="Helical" evidence="1">
    <location>
        <begin position="317"/>
        <end position="338"/>
    </location>
</feature>
<feature type="transmembrane region" description="Helical" evidence="1">
    <location>
        <begin position="47"/>
        <end position="69"/>
    </location>
</feature>
<dbReference type="Gene3D" id="1.20.1250.20">
    <property type="entry name" value="MFS general substrate transporter like domains"/>
    <property type="match status" value="2"/>
</dbReference>
<dbReference type="PANTHER" id="PTHR23523:SF2">
    <property type="entry name" value="2-NITROIMIDAZOLE TRANSPORTER"/>
    <property type="match status" value="1"/>
</dbReference>
<dbReference type="AlphaFoldDB" id="A0AAN0KGB7"/>
<evidence type="ECO:0000313" key="4">
    <source>
        <dbReference type="Proteomes" id="UP001431656"/>
    </source>
</evidence>
<feature type="transmembrane region" description="Helical" evidence="1">
    <location>
        <begin position="100"/>
        <end position="122"/>
    </location>
</feature>
<dbReference type="PANTHER" id="PTHR23523">
    <property type="match status" value="1"/>
</dbReference>
<keyword evidence="1" id="KW-0812">Transmembrane</keyword>
<dbReference type="GO" id="GO:0022857">
    <property type="term" value="F:transmembrane transporter activity"/>
    <property type="evidence" value="ECO:0007669"/>
    <property type="project" value="InterPro"/>
</dbReference>
<proteinExistence type="predicted"/>
<keyword evidence="2" id="KW-0732">Signal</keyword>
<gene>
    <name evidence="3" type="ORF">brsh051_17790</name>
</gene>
<reference evidence="3" key="1">
    <citation type="journal article" date="2024" name="Int. J. Syst. Evol. Microbiol.">
        <title>Brooklawnia propionicigenes sp. nov., a facultatively anaerobic, propionate-producing bacterium isolated from a methanogenic reactor treating waste from cattle farms.</title>
        <authorList>
            <person name="Akita Y."/>
            <person name="Ueki A."/>
            <person name="Tonouchi A."/>
            <person name="Sugawara Y."/>
            <person name="Honma S."/>
            <person name="Kaku N."/>
            <person name="Ueki K."/>
        </authorList>
    </citation>
    <scope>NUCLEOTIDE SEQUENCE</scope>
    <source>
        <strain evidence="3">SH051</strain>
    </source>
</reference>
<feature type="signal peptide" evidence="2">
    <location>
        <begin position="1"/>
        <end position="23"/>
    </location>
</feature>
<feature type="chain" id="PRO_5042927128" evidence="2">
    <location>
        <begin position="24"/>
        <end position="419"/>
    </location>
</feature>
<feature type="transmembrane region" description="Helical" evidence="1">
    <location>
        <begin position="266"/>
        <end position="286"/>
    </location>
</feature>
<dbReference type="EMBL" id="AP028056">
    <property type="protein sequence ID" value="BEH02498.1"/>
    <property type="molecule type" value="Genomic_DNA"/>
</dbReference>
<dbReference type="InterPro" id="IPR052524">
    <property type="entry name" value="MFS_Cyanate_Porter"/>
</dbReference>
<feature type="transmembrane region" description="Helical" evidence="1">
    <location>
        <begin position="134"/>
        <end position="157"/>
    </location>
</feature>
<feature type="transmembrane region" description="Helical" evidence="1">
    <location>
        <begin position="163"/>
        <end position="183"/>
    </location>
</feature>
<dbReference type="KEGG" id="broo:brsh051_17790"/>
<feature type="transmembrane region" description="Helical" evidence="1">
    <location>
        <begin position="293"/>
        <end position="311"/>
    </location>
</feature>
<keyword evidence="4" id="KW-1185">Reference proteome</keyword>
<evidence type="ECO:0000256" key="1">
    <source>
        <dbReference type="SAM" id="Phobius"/>
    </source>
</evidence>
<sequence length="419" mass="43891">MRGRRLWALAPAFALLACASVMRAPVVVIPPLLGQISADFQLNPVQAGVLVGLPVLCFGVLTPIASVLLRLTGINHATIYCLLGVVAGSLVRSFGAQPGLYLGSLILGAGLAIGNLSIPMLIGRDFQRRTALLTGAYTSTVNIVVALVTAAAAPVALVVGWRWSAAGSGVVLGLVALVAWVAVYPPGDPGARAGIRRRAGLSPVQPASPIAAGLERRQIGRWRVVWLFVAAFVCHILAYNVVTAWLPTALAEMRHMSVVGAGLGSSLFQAAGIAGPFLVPILMSALGWSQLRTMAAVCVCWITLPIGLIAVPGWWPVWSLVGGLAQGAFFTVLFVVVIQRARDVDENRRITALIQTIGYTVAATGPVAAGWIHSRVPGWTMTFVAVFLVLVAMSVCALLAVADSSQPPEGKHTVSDRDD</sequence>
<dbReference type="Proteomes" id="UP001431656">
    <property type="component" value="Chromosome"/>
</dbReference>
<dbReference type="RefSeq" id="WP_286264176.1">
    <property type="nucleotide sequence ID" value="NZ_AP028056.1"/>
</dbReference>
<dbReference type="InterPro" id="IPR011701">
    <property type="entry name" value="MFS"/>
</dbReference>
<feature type="transmembrane region" description="Helical" evidence="1">
    <location>
        <begin position="378"/>
        <end position="402"/>
    </location>
</feature>